<name>A0A1U7ZJR5_NELNU</name>
<proteinExistence type="predicted"/>
<dbReference type="OMA" id="YLANKCD"/>
<dbReference type="Pfam" id="PF02845">
    <property type="entry name" value="CUE"/>
    <property type="match status" value="1"/>
</dbReference>
<dbReference type="Proteomes" id="UP000189703">
    <property type="component" value="Unplaced"/>
</dbReference>
<feature type="domain" description="CUE" evidence="2">
    <location>
        <begin position="110"/>
        <end position="153"/>
    </location>
</feature>
<feature type="region of interest" description="Disordered" evidence="1">
    <location>
        <begin position="152"/>
        <end position="193"/>
    </location>
</feature>
<evidence type="ECO:0000256" key="1">
    <source>
        <dbReference type="SAM" id="MobiDB-lite"/>
    </source>
</evidence>
<dbReference type="OrthoDB" id="769720at2759"/>
<dbReference type="PROSITE" id="PS51140">
    <property type="entry name" value="CUE"/>
    <property type="match status" value="1"/>
</dbReference>
<dbReference type="SUPFAM" id="SSF46934">
    <property type="entry name" value="UBA-like"/>
    <property type="match status" value="1"/>
</dbReference>
<dbReference type="RefSeq" id="XP_010254208.1">
    <property type="nucleotide sequence ID" value="XM_010255906.2"/>
</dbReference>
<gene>
    <name evidence="4" type="primary">LOC104595256</name>
</gene>
<feature type="region of interest" description="Disordered" evidence="1">
    <location>
        <begin position="31"/>
        <end position="59"/>
    </location>
</feature>
<dbReference type="InParanoid" id="A0A1U7ZJR5"/>
<dbReference type="eggNOG" id="ENOG502S2Y2">
    <property type="taxonomic scope" value="Eukaryota"/>
</dbReference>
<organism evidence="3 4">
    <name type="scientific">Nelumbo nucifera</name>
    <name type="common">Sacred lotus</name>
    <dbReference type="NCBI Taxonomy" id="4432"/>
    <lineage>
        <taxon>Eukaryota</taxon>
        <taxon>Viridiplantae</taxon>
        <taxon>Streptophyta</taxon>
        <taxon>Embryophyta</taxon>
        <taxon>Tracheophyta</taxon>
        <taxon>Spermatophyta</taxon>
        <taxon>Magnoliopsida</taxon>
        <taxon>Proteales</taxon>
        <taxon>Nelumbonaceae</taxon>
        <taxon>Nelumbo</taxon>
    </lineage>
</organism>
<dbReference type="InterPro" id="IPR041806">
    <property type="entry name" value="CID5/6/7_CUE"/>
</dbReference>
<reference evidence="4" key="1">
    <citation type="submission" date="2025-08" db="UniProtKB">
        <authorList>
            <consortium name="RefSeq"/>
        </authorList>
    </citation>
    <scope>IDENTIFICATION</scope>
</reference>
<evidence type="ECO:0000313" key="4">
    <source>
        <dbReference type="RefSeq" id="XP_010254208.1"/>
    </source>
</evidence>
<dbReference type="InterPro" id="IPR003892">
    <property type="entry name" value="CUE"/>
</dbReference>
<dbReference type="PANTHER" id="PTHR37252">
    <property type="entry name" value="POLYADENYLATE-BINDING PROTEIN-INTERACTING PROTEIN 6"/>
    <property type="match status" value="1"/>
</dbReference>
<keyword evidence="3" id="KW-1185">Reference proteome</keyword>
<dbReference type="Gene3D" id="1.10.8.10">
    <property type="entry name" value="DNA helicase RuvA subunit, C-terminal domain"/>
    <property type="match status" value="1"/>
</dbReference>
<evidence type="ECO:0000313" key="3">
    <source>
        <dbReference type="Proteomes" id="UP000189703"/>
    </source>
</evidence>
<dbReference type="CDD" id="cd14371">
    <property type="entry name" value="CUE_CID7_like"/>
    <property type="match status" value="1"/>
</dbReference>
<evidence type="ECO:0000259" key="2">
    <source>
        <dbReference type="PROSITE" id="PS51140"/>
    </source>
</evidence>
<protein>
    <submittedName>
        <fullName evidence="4">Polyadenylate-binding protein-interacting protein 6-like</fullName>
    </submittedName>
</protein>
<dbReference type="InterPro" id="IPR009060">
    <property type="entry name" value="UBA-like_sf"/>
</dbReference>
<dbReference type="InterPro" id="IPR038981">
    <property type="entry name" value="CID5/CID6"/>
</dbReference>
<dbReference type="PANTHER" id="PTHR37252:SF3">
    <property type="entry name" value="POLYADENYLATE-BINDING PROTEIN-INTERACTING PROTEIN 6"/>
    <property type="match status" value="1"/>
</dbReference>
<accession>A0A1U7ZJR5</accession>
<dbReference type="GeneID" id="104595256"/>
<dbReference type="KEGG" id="nnu:104595256"/>
<dbReference type="GO" id="GO:0043130">
    <property type="term" value="F:ubiquitin binding"/>
    <property type="evidence" value="ECO:0007669"/>
    <property type="project" value="InterPro"/>
</dbReference>
<dbReference type="AlphaFoldDB" id="A0A1U7ZJR5"/>
<dbReference type="FunCoup" id="A0A1U7ZJR5">
    <property type="interactions" value="1707"/>
</dbReference>
<sequence>MKPGNSSLNPYAASYVPLSKREDAENKVLEITSDDSNTGDTAVWSAHKNQKDAEENQFPGKTSLDYNVCGIEELLNSLDLTKKSHMVGGSRDSWSCSPSYSTEKHNPHDDYEMDLAYLQSMFPSISAQSLADVYSANAGDLEASVDMLRQLENPADDSPESPRLPDTLDIGDVPDEGPSIRLKNTRGSQRIII</sequence>